<reference evidence="7" key="1">
    <citation type="journal article" date="2021" name="Open Biol.">
        <title>Shared evolutionary footprints suggest mitochondrial oxidative damage underlies multiple complex I losses in fungi.</title>
        <authorList>
            <person name="Schikora-Tamarit M.A."/>
            <person name="Marcet-Houben M."/>
            <person name="Nosek J."/>
            <person name="Gabaldon T."/>
        </authorList>
    </citation>
    <scope>NUCLEOTIDE SEQUENCE</scope>
    <source>
        <strain evidence="7">CBS6341</strain>
    </source>
</reference>
<evidence type="ECO:0000256" key="1">
    <source>
        <dbReference type="ARBA" id="ARBA00022452"/>
    </source>
</evidence>
<evidence type="ECO:0000256" key="2">
    <source>
        <dbReference type="ARBA" id="ARBA00022692"/>
    </source>
</evidence>
<comment type="caution">
    <text evidence="7">The sequence shown here is derived from an EMBL/GenBank/DDBJ whole genome shotgun (WGS) entry which is preliminary data.</text>
</comment>
<dbReference type="OrthoDB" id="2103793at2759"/>
<comment type="function">
    <text evidence="6">Component of the ERMES/MDM complex, which serves as a molecular tether to connect the endoplasmic reticulum and mitochondria. Components of this complex are involved in the control of mitochondrial shape and protein biogenesis and may function in phospholipid exchange. MDM10 is involved in the late assembly steps of the general translocase of the mitochondrial outer membrane (TOM complex). Functions in the TOM40-specific route of the assembly of outer membrane beta-barrel proteins, including the association of TOM40 with the receptor TOM22 and small TOM proteins. Can associate with the SAM(core) complex as well as the MDM12-MMM1 complex, both involved in late steps of the major beta-barrel assembly pathway, that is responsible for biogenesis of all outer membrane beta-barrel proteins. May act as a switch that shuttles between both complexes and channels precursor proteins into the TOM40-specific pathway. Plays a role in mitochondrial morphology and in the inheritance of mitochondria.</text>
</comment>
<keyword evidence="2 6" id="KW-0812">Transmembrane</keyword>
<comment type="subcellular location">
    <subcellularLocation>
        <location evidence="6">Mitochondrion outer membrane</location>
        <topology evidence="6">Multi-pass membrane protein</topology>
    </subcellularLocation>
    <text evidence="6">The ERMES/MDM complex localizes to a few discrete foci (around 10 per single cell), that represent mitochondria-endoplasmic reticulum junctions. These foci are often found next to mtDNA nucleoids.</text>
</comment>
<keyword evidence="1 6" id="KW-1134">Transmembrane beta strand</keyword>
<accession>A0A9P8PP97</accession>
<dbReference type="AlphaFoldDB" id="A0A9P8PP97"/>
<dbReference type="GO" id="GO:0045040">
    <property type="term" value="P:protein insertion into mitochondrial outer membrane"/>
    <property type="evidence" value="ECO:0007669"/>
    <property type="project" value="UniProtKB-UniRule"/>
</dbReference>
<evidence type="ECO:0000313" key="8">
    <source>
        <dbReference type="Proteomes" id="UP000769528"/>
    </source>
</evidence>
<proteinExistence type="inferred from homology"/>
<sequence>MREFMDSVLRSFYKSTGWKEDNFYENVVSTSEDFPIPTDLKFNIASKSTDYTATSLVVSNSGVINGSIAYLYSSSPLKDLLGTADISLQEAIASYKVIRPPSITNGQTDLNKEFQSQSLYYGRMYFPGSALEAMVIKRISQSSQLLVKCVSSDKLKNNGTMTFYFQQDSGRFAREFIYSTNESLFGLRCLYNFSQGAERLNTALYNNSSLSLGCELWYGVLNMSPGVSTSMRYSTQSTATGQPLTMTLALNPLLGHISSTYSVKTSANSTFSSRYDFNLFSYDSDLAFGCELWKYKSNDISLPIRKVNPVLVPHSKHSSYDQSVLEAFESLVKDTDFSSVIKLSTGINDRNLKLAWEGKYKDFLISSGVDIRFKSQVPEVQTCGLQIQYRS</sequence>
<evidence type="ECO:0000256" key="4">
    <source>
        <dbReference type="ARBA" id="ARBA00023128"/>
    </source>
</evidence>
<evidence type="ECO:0000256" key="6">
    <source>
        <dbReference type="HAMAP-Rule" id="MF_03102"/>
    </source>
</evidence>
<name>A0A9P8PP97_9ASCO</name>
<dbReference type="GO" id="GO:0001401">
    <property type="term" value="C:SAM complex"/>
    <property type="evidence" value="ECO:0007669"/>
    <property type="project" value="TreeGrafter"/>
</dbReference>
<keyword evidence="4 6" id="KW-0496">Mitochondrion</keyword>
<reference evidence="7" key="2">
    <citation type="submission" date="2021-01" db="EMBL/GenBank/DDBJ databases">
        <authorList>
            <person name="Schikora-Tamarit M.A."/>
        </authorList>
    </citation>
    <scope>NUCLEOTIDE SEQUENCE</scope>
    <source>
        <strain evidence="7">CBS6341</strain>
    </source>
</reference>
<dbReference type="PANTHER" id="PTHR28035:SF1">
    <property type="entry name" value="MITOCHONDRIAL DISTRIBUTION AND MORPHOLOGY PROTEIN 10"/>
    <property type="match status" value="1"/>
</dbReference>
<dbReference type="GO" id="GO:0032865">
    <property type="term" value="C:ERMES complex"/>
    <property type="evidence" value="ECO:0007669"/>
    <property type="project" value="UniProtKB-UniRule"/>
</dbReference>
<dbReference type="InterPro" id="IPR027539">
    <property type="entry name" value="Mdm10"/>
</dbReference>
<comment type="subunit">
    <text evidence="6">Component of the ER-mitochondria encounter structure (ERMES) or MDM complex, composed of MMM1, MDM10, MDM12 and MDM34. Associates with the mitochondrial outer membrane sorting assembly machinery SAM(core) complex.</text>
</comment>
<keyword evidence="8" id="KW-1185">Reference proteome</keyword>
<organism evidence="7 8">
    <name type="scientific">Wickerhamomyces mucosus</name>
    <dbReference type="NCBI Taxonomy" id="1378264"/>
    <lineage>
        <taxon>Eukaryota</taxon>
        <taxon>Fungi</taxon>
        <taxon>Dikarya</taxon>
        <taxon>Ascomycota</taxon>
        <taxon>Saccharomycotina</taxon>
        <taxon>Saccharomycetes</taxon>
        <taxon>Phaffomycetales</taxon>
        <taxon>Wickerhamomycetaceae</taxon>
        <taxon>Wickerhamomyces</taxon>
    </lineage>
</organism>
<dbReference type="EMBL" id="JAEUBF010000781">
    <property type="protein sequence ID" value="KAH3675132.1"/>
    <property type="molecule type" value="Genomic_DNA"/>
</dbReference>
<dbReference type="GO" id="GO:0070096">
    <property type="term" value="P:mitochondrial outer membrane translocase complex assembly"/>
    <property type="evidence" value="ECO:0007669"/>
    <property type="project" value="UniProtKB-UniRule"/>
</dbReference>
<comment type="similarity">
    <text evidence="6">Belongs to the MDM10 family.</text>
</comment>
<evidence type="ECO:0000256" key="5">
    <source>
        <dbReference type="ARBA" id="ARBA00023136"/>
    </source>
</evidence>
<gene>
    <name evidence="6" type="primary">MDM10</name>
    <name evidence="7" type="ORF">WICMUC_002788</name>
</gene>
<evidence type="ECO:0000256" key="3">
    <source>
        <dbReference type="ARBA" id="ARBA00022787"/>
    </source>
</evidence>
<dbReference type="HAMAP" id="MF_03102">
    <property type="entry name" value="Mdm10"/>
    <property type="match status" value="1"/>
</dbReference>
<evidence type="ECO:0000313" key="7">
    <source>
        <dbReference type="EMBL" id="KAH3675132.1"/>
    </source>
</evidence>
<dbReference type="GO" id="GO:0051654">
    <property type="term" value="P:establishment of mitochondrion localization"/>
    <property type="evidence" value="ECO:0007669"/>
    <property type="project" value="TreeGrafter"/>
</dbReference>
<dbReference type="Pfam" id="PF12519">
    <property type="entry name" value="MDM10"/>
    <property type="match status" value="2"/>
</dbReference>
<dbReference type="GO" id="GO:1990456">
    <property type="term" value="P:mitochondrion-endoplasmic reticulum membrane tethering"/>
    <property type="evidence" value="ECO:0007669"/>
    <property type="project" value="UniProtKB-UniRule"/>
</dbReference>
<comment type="domain">
    <text evidence="6">Lacks alpha-helical transmembrane segments, suggesting that it resides in the membrane via beta-sheet conformations similar to those predicted for other outer membrane proteins and porin.</text>
</comment>
<keyword evidence="5 6" id="KW-0472">Membrane</keyword>
<dbReference type="Proteomes" id="UP000769528">
    <property type="component" value="Unassembled WGS sequence"/>
</dbReference>
<dbReference type="PANTHER" id="PTHR28035">
    <property type="entry name" value="MITOCHONDRIAL DISTRIBUTION AND MORPHOLOGY PROTEIN 10"/>
    <property type="match status" value="1"/>
</dbReference>
<keyword evidence="3 6" id="KW-1000">Mitochondrion outer membrane</keyword>
<dbReference type="GO" id="GO:0015914">
    <property type="term" value="P:phospholipid transport"/>
    <property type="evidence" value="ECO:0007669"/>
    <property type="project" value="TreeGrafter"/>
</dbReference>
<protein>
    <recommendedName>
        <fullName evidence="6">Mitochondrial distribution and morphology protein 10</fullName>
    </recommendedName>
    <alternativeName>
        <fullName evidence="6">Mitochondrial inheritance component MDM10</fullName>
    </alternativeName>
</protein>